<dbReference type="EMBL" id="JAHIBW010000019">
    <property type="protein sequence ID" value="KAG7301268.1"/>
    <property type="molecule type" value="Genomic_DNA"/>
</dbReference>
<organism evidence="3 4">
    <name type="scientific">Plutella xylostella</name>
    <name type="common">Diamondback moth</name>
    <name type="synonym">Plutella maculipennis</name>
    <dbReference type="NCBI Taxonomy" id="51655"/>
    <lineage>
        <taxon>Eukaryota</taxon>
        <taxon>Metazoa</taxon>
        <taxon>Ecdysozoa</taxon>
        <taxon>Arthropoda</taxon>
        <taxon>Hexapoda</taxon>
        <taxon>Insecta</taxon>
        <taxon>Pterygota</taxon>
        <taxon>Neoptera</taxon>
        <taxon>Endopterygota</taxon>
        <taxon>Lepidoptera</taxon>
        <taxon>Glossata</taxon>
        <taxon>Ditrysia</taxon>
        <taxon>Yponomeutoidea</taxon>
        <taxon>Plutellidae</taxon>
        <taxon>Plutella</taxon>
    </lineage>
</organism>
<protein>
    <submittedName>
        <fullName evidence="3">Uncharacterized protein</fullName>
    </submittedName>
</protein>
<evidence type="ECO:0000313" key="4">
    <source>
        <dbReference type="Proteomes" id="UP000823941"/>
    </source>
</evidence>
<dbReference type="Proteomes" id="UP000823941">
    <property type="component" value="Chromosome 19"/>
</dbReference>
<sequence>MARLLASVVLAVTCLIVTVYVQQADSCDCNSCNYNYPYFYPYFYPYYQQSSQSSPQQTTQPSGQSCQGSTGSSTGTSQGSSPCGIVFNIMAAPCQQQANQPDAKASVAGAPPVTADTTVDDTAQKAT</sequence>
<keyword evidence="2" id="KW-0732">Signal</keyword>
<gene>
    <name evidence="3" type="ORF">JYU34_014181</name>
</gene>
<comment type="caution">
    <text evidence="3">The sequence shown here is derived from an EMBL/GenBank/DDBJ whole genome shotgun (WGS) entry which is preliminary data.</text>
</comment>
<name>A0ABQ7QBD3_PLUXY</name>
<feature type="signal peptide" evidence="2">
    <location>
        <begin position="1"/>
        <end position="26"/>
    </location>
</feature>
<feature type="region of interest" description="Disordered" evidence="1">
    <location>
        <begin position="49"/>
        <end position="79"/>
    </location>
</feature>
<keyword evidence="4" id="KW-1185">Reference proteome</keyword>
<feature type="compositionally biased region" description="Low complexity" evidence="1">
    <location>
        <begin position="110"/>
        <end position="121"/>
    </location>
</feature>
<evidence type="ECO:0000256" key="2">
    <source>
        <dbReference type="SAM" id="SignalP"/>
    </source>
</evidence>
<reference evidence="3 4" key="1">
    <citation type="submission" date="2021-06" db="EMBL/GenBank/DDBJ databases">
        <title>A haploid diamondback moth (Plutella xylostella L.) genome assembly resolves 31 chromosomes and identifies a diamide resistance mutation.</title>
        <authorList>
            <person name="Ward C.M."/>
            <person name="Perry K.D."/>
            <person name="Baker G."/>
            <person name="Powis K."/>
            <person name="Heckel D.G."/>
            <person name="Baxter S.W."/>
        </authorList>
    </citation>
    <scope>NUCLEOTIDE SEQUENCE [LARGE SCALE GENOMIC DNA]</scope>
    <source>
        <strain evidence="3 4">LV</strain>
        <tissue evidence="3">Single pupa</tissue>
    </source>
</reference>
<feature type="chain" id="PRO_5045907596" evidence="2">
    <location>
        <begin position="27"/>
        <end position="127"/>
    </location>
</feature>
<feature type="region of interest" description="Disordered" evidence="1">
    <location>
        <begin position="101"/>
        <end position="127"/>
    </location>
</feature>
<accession>A0ABQ7QBD3</accession>
<evidence type="ECO:0000313" key="3">
    <source>
        <dbReference type="EMBL" id="KAG7301268.1"/>
    </source>
</evidence>
<proteinExistence type="predicted"/>
<evidence type="ECO:0000256" key="1">
    <source>
        <dbReference type="SAM" id="MobiDB-lite"/>
    </source>
</evidence>